<organism evidence="2 3">
    <name type="scientific">Novosphingobium capsulatum</name>
    <dbReference type="NCBI Taxonomy" id="13688"/>
    <lineage>
        <taxon>Bacteria</taxon>
        <taxon>Pseudomonadati</taxon>
        <taxon>Pseudomonadota</taxon>
        <taxon>Alphaproteobacteria</taxon>
        <taxon>Sphingomonadales</taxon>
        <taxon>Sphingomonadaceae</taxon>
        <taxon>Novosphingobium</taxon>
    </lineage>
</organism>
<evidence type="ECO:0000256" key="1">
    <source>
        <dbReference type="SAM" id="MobiDB-lite"/>
    </source>
</evidence>
<protein>
    <recommendedName>
        <fullName evidence="4">SIR2-like domain-containing protein</fullName>
    </recommendedName>
</protein>
<proteinExistence type="predicted"/>
<name>A0ABU1MLL7_9SPHN</name>
<dbReference type="RefSeq" id="WP_309805166.1">
    <property type="nucleotide sequence ID" value="NZ_JAVDRD010000005.1"/>
</dbReference>
<dbReference type="Proteomes" id="UP001184150">
    <property type="component" value="Unassembled WGS sequence"/>
</dbReference>
<accession>A0ABU1MLL7</accession>
<dbReference type="InterPro" id="IPR029035">
    <property type="entry name" value="DHS-like_NAD/FAD-binding_dom"/>
</dbReference>
<dbReference type="Pfam" id="PF13289">
    <property type="entry name" value="SIR2_2"/>
    <property type="match status" value="1"/>
</dbReference>
<evidence type="ECO:0000313" key="3">
    <source>
        <dbReference type="Proteomes" id="UP001184150"/>
    </source>
</evidence>
<sequence>MRFSADGPALPNHLLEQQQLGNVVFFCGAGLSIPSGLPSFAGLTNAIIDGLGATKAREVLAETGSFDRAFNRLIRDFGRQEIDSQLQSALQAKRSALLDNHKSVLSLSRGPEGNVQLVTTNFDLLFERAAQKLRPIVAPHLPDLDLQPRFDGVVYLHGRLAKGGSGVSSGYVISASDFGRAYLADAWATRFVKALRERYTVVLLGYRAEDPPMRYLLEGLNTRGSDAYDTPIYAFVSGDQGDAEEEWFDRGVTPICYNPADGHTAIWKTLGLWAQSVRNSADWQQHVASLAQRSPSELKPHERGQVARLVSSKHGAKAFADLKPPPPAEWLCVFDNFVRYSKPRSRDWQDKREIDPLEVYGLDDDPERPLPSNNGTTPIVGTNLLTAQQADVGAGERTSLLGNNPAWVNSLPERLFHIARWIVSVMDQPASVWWAAGYRHLNPGLCWHIRQRLHDNVNKLPNQAAFLWRLYHEFTPPPEEYAWYDFKDKVATEGWSNSSLRMFASLVSPRVELSRYLSTGPCPPDGTWDTLSFRQVAEPSVHVLDRHGDSIDIPPEKLVEVVQILRRSLVQCAQLMLETETPYWSAPTLHPDGTDGINYHGRKEHQLLWFKDLFLRLVDFDPASANSELKSWPLDDQFFFGRLAIFAAKHGAVVHQSDAFAILMGTSDTVFWDRDGQRDLLFTLRARWEEFSIAQKRAIERRIIDGPERWDDEKAGQYRKRKARLASSRLRWLELNNCLLTDRTAARLKRLVIVDPRWNDDWAKAADDSKGIKGGWVETVKEVRGLDQLPVSKILAAADDLTENLHGELRHLRPFQGLVETRPFLALSALRRSLKSDEKQVRYWMNLLSEWPKEATDRLLWLTAETFARLPSDLALELRYYLPRWLKEHLPRLYKINRRRALVVFDGIAAPYMSAPTEFTSSGMGNSTIGGVEQRQSQVSIRKAINSPIGVLAECLWRFLPSKASKRHEMPKQIGQRFSSLFSVPGDGGGHAVCVISQYIGWMDYCYPQWVQAVMLPLFDLRNPLSEAAWHGIARDHNGVKPTTFAALKASFLGVLSGDTPWLLDKAEHRTQVQRMVYLCMPRQDGPPFVSFEEAREVLIGIDDQGRADAVWALGNILEQDKSSSDWSNFVKPFLEKAWPRHMKFRTDAVARGFARLVEISGGNFESAVDTVIPFIRTVSHLDTITYRIAKDHKDGGDSLATRFPSATLRLLDALIADDRSQMPYELGNVLSVIVEADPALKQSKAWRRLNELGG</sequence>
<feature type="region of interest" description="Disordered" evidence="1">
    <location>
        <begin position="360"/>
        <end position="379"/>
    </location>
</feature>
<dbReference type="EMBL" id="JAVDRD010000005">
    <property type="protein sequence ID" value="MDR6511230.1"/>
    <property type="molecule type" value="Genomic_DNA"/>
</dbReference>
<dbReference type="Gene3D" id="3.40.50.1220">
    <property type="entry name" value="TPP-binding domain"/>
    <property type="match status" value="1"/>
</dbReference>
<evidence type="ECO:0000313" key="2">
    <source>
        <dbReference type="EMBL" id="MDR6511230.1"/>
    </source>
</evidence>
<reference evidence="2 3" key="1">
    <citation type="submission" date="2023-07" db="EMBL/GenBank/DDBJ databases">
        <title>Sorghum-associated microbial communities from plants grown in Nebraska, USA.</title>
        <authorList>
            <person name="Schachtman D."/>
        </authorList>
    </citation>
    <scope>NUCLEOTIDE SEQUENCE [LARGE SCALE GENOMIC DNA]</scope>
    <source>
        <strain evidence="2 3">DS1027</strain>
    </source>
</reference>
<gene>
    <name evidence="2" type="ORF">J2792_002102</name>
</gene>
<keyword evidence="3" id="KW-1185">Reference proteome</keyword>
<comment type="caution">
    <text evidence="2">The sequence shown here is derived from an EMBL/GenBank/DDBJ whole genome shotgun (WGS) entry which is preliminary data.</text>
</comment>
<dbReference type="SUPFAM" id="SSF52467">
    <property type="entry name" value="DHS-like NAD/FAD-binding domain"/>
    <property type="match status" value="1"/>
</dbReference>
<evidence type="ECO:0008006" key="4">
    <source>
        <dbReference type="Google" id="ProtNLM"/>
    </source>
</evidence>